<comment type="caution">
    <text evidence="7">The sequence shown here is derived from an EMBL/GenBank/DDBJ whole genome shotgun (WGS) entry which is preliminary data.</text>
</comment>
<dbReference type="Pfam" id="PF12698">
    <property type="entry name" value="ABC2_membrane_3"/>
    <property type="match status" value="1"/>
</dbReference>
<evidence type="ECO:0000256" key="4">
    <source>
        <dbReference type="ARBA" id="ARBA00023136"/>
    </source>
</evidence>
<dbReference type="InterPro" id="IPR013525">
    <property type="entry name" value="ABC2_TM"/>
</dbReference>
<keyword evidence="2 5" id="KW-0812">Transmembrane</keyword>
<dbReference type="AlphaFoldDB" id="A0AAP6ZY98"/>
<feature type="transmembrane region" description="Helical" evidence="5">
    <location>
        <begin position="193"/>
        <end position="215"/>
    </location>
</feature>
<dbReference type="GO" id="GO:0016020">
    <property type="term" value="C:membrane"/>
    <property type="evidence" value="ECO:0007669"/>
    <property type="project" value="UniProtKB-SubCell"/>
</dbReference>
<dbReference type="Proteomes" id="UP000552038">
    <property type="component" value="Unassembled WGS sequence"/>
</dbReference>
<dbReference type="InterPro" id="IPR051328">
    <property type="entry name" value="T7SS_ABC-Transporter"/>
</dbReference>
<evidence type="ECO:0000256" key="3">
    <source>
        <dbReference type="ARBA" id="ARBA00022989"/>
    </source>
</evidence>
<protein>
    <submittedName>
        <fullName evidence="7">ABC transporter permease</fullName>
    </submittedName>
</protein>
<proteinExistence type="predicted"/>
<evidence type="ECO:0000259" key="6">
    <source>
        <dbReference type="Pfam" id="PF12698"/>
    </source>
</evidence>
<feature type="transmembrane region" description="Helical" evidence="5">
    <location>
        <begin position="236"/>
        <end position="261"/>
    </location>
</feature>
<sequence length="390" mass="42962">MNKMSVKSAYFHLLKSPTVIIGMITALIFQILFSLIWLTGYDHLTDNVNRLAIAVVNEDQAIGTQAVQAMIEKLPFHMTEEASLEQAMTHLNERKLQMVVYIPENFSKQLMDPAQKAVVTYSVNESNPSMVKSVMQSVASQLTASLNEQAVRMGMTNVLEQAQIPHIQASSLSESMAARIVTDMNSLHPISNFSWSMVPMMMLLASFVGCMLLAMEMNKAAKTIKQTCGRWTLLTARSLLTITASIVITTVGTGMVTLMGVHSEQGIALMWLFQLVYVITFLYVVQLSFYIFSDAGAWVNIALLSIQLITSGAMLPRELLPTFYRTISDYSPATYAVNGIMNLVNGGPAITNSIYSLLLILAIVILLTVAIVGGIQLLKRKPKEHTQLAS</sequence>
<gene>
    <name evidence="7" type="ORF">HMI46_02590</name>
</gene>
<organism evidence="7 8">
    <name type="scientific">Paenibacillus alvei</name>
    <name type="common">Bacillus alvei</name>
    <dbReference type="NCBI Taxonomy" id="44250"/>
    <lineage>
        <taxon>Bacteria</taxon>
        <taxon>Bacillati</taxon>
        <taxon>Bacillota</taxon>
        <taxon>Bacilli</taxon>
        <taxon>Bacillales</taxon>
        <taxon>Paenibacillaceae</taxon>
        <taxon>Paenibacillus</taxon>
    </lineage>
</organism>
<evidence type="ECO:0000256" key="1">
    <source>
        <dbReference type="ARBA" id="ARBA00004141"/>
    </source>
</evidence>
<feature type="transmembrane region" description="Helical" evidence="5">
    <location>
        <begin position="297"/>
        <end position="315"/>
    </location>
</feature>
<keyword evidence="4 5" id="KW-0472">Membrane</keyword>
<accession>A0AAP6ZY98</accession>
<reference evidence="7 8" key="1">
    <citation type="submission" date="2020-05" db="EMBL/GenBank/DDBJ databases">
        <title>Whole genome sequencing and identification of novel metabolites from Paenibacillus alvei strain JR949.</title>
        <authorList>
            <person name="Rajendhran J."/>
            <person name="Sree Pranav P."/>
            <person name="Mahalakshmi B."/>
            <person name="Karthikeyan R."/>
        </authorList>
    </citation>
    <scope>NUCLEOTIDE SEQUENCE [LARGE SCALE GENOMIC DNA]</scope>
    <source>
        <strain evidence="7 8">JR949</strain>
    </source>
</reference>
<feature type="transmembrane region" description="Helical" evidence="5">
    <location>
        <begin position="20"/>
        <end position="40"/>
    </location>
</feature>
<feature type="domain" description="ABC-2 type transporter transmembrane" evidence="6">
    <location>
        <begin position="22"/>
        <end position="371"/>
    </location>
</feature>
<name>A0AAP6ZY98_PAEAL</name>
<dbReference type="GO" id="GO:0140359">
    <property type="term" value="F:ABC-type transporter activity"/>
    <property type="evidence" value="ECO:0007669"/>
    <property type="project" value="InterPro"/>
</dbReference>
<evidence type="ECO:0000256" key="2">
    <source>
        <dbReference type="ARBA" id="ARBA00022692"/>
    </source>
</evidence>
<dbReference type="Gene3D" id="3.40.1710.10">
    <property type="entry name" value="abc type-2 transporter like domain"/>
    <property type="match status" value="1"/>
</dbReference>
<feature type="transmembrane region" description="Helical" evidence="5">
    <location>
        <begin position="267"/>
        <end position="285"/>
    </location>
</feature>
<dbReference type="RefSeq" id="WP_171414758.1">
    <property type="nucleotide sequence ID" value="NZ_JABFOR010000002.1"/>
</dbReference>
<comment type="subcellular location">
    <subcellularLocation>
        <location evidence="1">Membrane</location>
        <topology evidence="1">Multi-pass membrane protein</topology>
    </subcellularLocation>
</comment>
<evidence type="ECO:0000256" key="5">
    <source>
        <dbReference type="SAM" id="Phobius"/>
    </source>
</evidence>
<dbReference type="PANTHER" id="PTHR43077:SF10">
    <property type="entry name" value="TRANSPORT PERMEASE PROTEIN"/>
    <property type="match status" value="1"/>
</dbReference>
<evidence type="ECO:0000313" key="8">
    <source>
        <dbReference type="Proteomes" id="UP000552038"/>
    </source>
</evidence>
<dbReference type="PANTHER" id="PTHR43077">
    <property type="entry name" value="TRANSPORT PERMEASE YVFS-RELATED"/>
    <property type="match status" value="1"/>
</dbReference>
<dbReference type="EMBL" id="JABFOR010000002">
    <property type="protein sequence ID" value="NOJ69448.1"/>
    <property type="molecule type" value="Genomic_DNA"/>
</dbReference>
<feature type="transmembrane region" description="Helical" evidence="5">
    <location>
        <begin position="354"/>
        <end position="378"/>
    </location>
</feature>
<keyword evidence="3 5" id="KW-1133">Transmembrane helix</keyword>
<evidence type="ECO:0000313" key="7">
    <source>
        <dbReference type="EMBL" id="NOJ69448.1"/>
    </source>
</evidence>